<dbReference type="InterPro" id="IPR036726">
    <property type="entry name" value="GTP1_OBG_dom_sf"/>
</dbReference>
<feature type="binding site" evidence="9">
    <location>
        <begin position="212"/>
        <end position="215"/>
    </location>
    <ligand>
        <name>GTP</name>
        <dbReference type="ChEBI" id="CHEBI:37565"/>
    </ligand>
</feature>
<dbReference type="NCBIfam" id="NF008956">
    <property type="entry name" value="PRK12299.1"/>
    <property type="match status" value="1"/>
</dbReference>
<comment type="caution">
    <text evidence="14">The sequence shown here is derived from an EMBL/GenBank/DDBJ whole genome shotgun (WGS) entry which is preliminary data.</text>
</comment>
<feature type="binding site" evidence="9">
    <location>
        <begin position="165"/>
        <end position="172"/>
    </location>
    <ligand>
        <name>GTP</name>
        <dbReference type="ChEBI" id="CHEBI:37565"/>
    </ligand>
</feature>
<evidence type="ECO:0000256" key="7">
    <source>
        <dbReference type="ARBA" id="ARBA00022842"/>
    </source>
</evidence>
<evidence type="ECO:0000259" key="13">
    <source>
        <dbReference type="PROSITE" id="PS51883"/>
    </source>
</evidence>
<accession>A0A0M0GAG7</accession>
<comment type="function">
    <text evidence="9">An essential GTPase which binds GTP, GDP and possibly (p)ppGpp with moderate affinity, with high nucleotide exchange rates and a fairly low GTP hydrolysis rate. Plays a role in control of the cell cycle, stress response, ribosome biogenesis and in those bacteria that undergo differentiation, in morphogenesis control.</text>
</comment>
<feature type="region of interest" description="Disordered" evidence="10">
    <location>
        <begin position="118"/>
        <end position="145"/>
    </location>
</feature>
<dbReference type="FunFam" id="3.40.50.300:FF:000515">
    <property type="entry name" value="GTPase Obg"/>
    <property type="match status" value="1"/>
</dbReference>
<dbReference type="Gene3D" id="3.40.50.300">
    <property type="entry name" value="P-loop containing nucleotide triphosphate hydrolases"/>
    <property type="match status" value="1"/>
</dbReference>
<sequence length="429" mass="47502">MFVDQVKVYVKGGDGGNGMVAFRREKYVPNGGPAGGDGGKGANVVFEVNEGLRTLMDFRYQRHFKAPRGEHGMSKNQHGKNAKDMIVKVPPGTVVTDADSGEVIADLTEHGQRAVIARGGRGGRGNTRFATPSNPAPELSEHGEPGQERDVVLELKLLADVGLVGFPSVGKSTLLSVVSSARPKIAEYHFTTIVPNLGMVETEDGRSFVMADLPGLIEGAHSGVGLGHQFLRHIERTRVIVHVIDMAAVEGRDPYEDYLTINKELKEYNLRLTERPQIIVANKMDMPDAEENLKKFKEQLEEDYPIFPISALTRQGLRDLLFAVADKVEETPEFPLAHEEEDTGVHRVLYKHEAEQTEFVITRDPAGVFVVSGDAIEKLFKMTDFSRDESVRRFARQLRGMGVDDALREKGAKDGDTVKLLDYEFEFID</sequence>
<organism evidence="14 15">
    <name type="scientific">Sporosarcina globispora</name>
    <name type="common">Bacillus globisporus</name>
    <dbReference type="NCBI Taxonomy" id="1459"/>
    <lineage>
        <taxon>Bacteria</taxon>
        <taxon>Bacillati</taxon>
        <taxon>Bacillota</taxon>
        <taxon>Bacilli</taxon>
        <taxon>Bacillales</taxon>
        <taxon>Caryophanaceae</taxon>
        <taxon>Sporosarcina</taxon>
    </lineage>
</organism>
<feature type="binding site" evidence="9">
    <location>
        <begin position="190"/>
        <end position="194"/>
    </location>
    <ligand>
        <name>GTP</name>
        <dbReference type="ChEBI" id="CHEBI:37565"/>
    </ligand>
</feature>
<dbReference type="PATRIC" id="fig|1459.3.peg.1873"/>
<dbReference type="Pfam" id="PF01018">
    <property type="entry name" value="GTP1_OBG"/>
    <property type="match status" value="1"/>
</dbReference>
<dbReference type="Proteomes" id="UP000037109">
    <property type="component" value="Unassembled WGS sequence"/>
</dbReference>
<feature type="binding site" evidence="9">
    <location>
        <begin position="282"/>
        <end position="285"/>
    </location>
    <ligand>
        <name>GTP</name>
        <dbReference type="ChEBI" id="CHEBI:37565"/>
    </ligand>
</feature>
<feature type="domain" description="OBG-type G" evidence="11">
    <location>
        <begin position="159"/>
        <end position="329"/>
    </location>
</feature>
<protein>
    <recommendedName>
        <fullName evidence="9">GTPase Obg</fullName>
        <ecNumber evidence="9">3.6.5.-</ecNumber>
    </recommendedName>
    <alternativeName>
        <fullName evidence="9">GTP-binding protein Obg</fullName>
    </alternativeName>
</protein>
<dbReference type="GO" id="GO:0005525">
    <property type="term" value="F:GTP binding"/>
    <property type="evidence" value="ECO:0007669"/>
    <property type="project" value="UniProtKB-UniRule"/>
</dbReference>
<dbReference type="InterPro" id="IPR006074">
    <property type="entry name" value="GTP1-OBG_CS"/>
</dbReference>
<dbReference type="Pfam" id="PF01926">
    <property type="entry name" value="MMR_HSR1"/>
    <property type="match status" value="1"/>
</dbReference>
<dbReference type="HAMAP" id="MF_01454">
    <property type="entry name" value="GTPase_Obg"/>
    <property type="match status" value="1"/>
</dbReference>
<dbReference type="PRINTS" id="PR00326">
    <property type="entry name" value="GTP1OBG"/>
</dbReference>
<reference evidence="15" key="1">
    <citation type="submission" date="2015-07" db="EMBL/GenBank/DDBJ databases">
        <title>Fjat-10036 dsm4.</title>
        <authorList>
            <person name="Liu B."/>
            <person name="Wang J."/>
            <person name="Zhu Y."/>
            <person name="Liu G."/>
            <person name="Chen Q."/>
            <person name="Chen Z."/>
            <person name="Lan J."/>
            <person name="Che J."/>
            <person name="Ge C."/>
            <person name="Shi H."/>
            <person name="Pan Z."/>
            <person name="Liu X."/>
        </authorList>
    </citation>
    <scope>NUCLEOTIDE SEQUENCE [LARGE SCALE GENOMIC DNA]</scope>
    <source>
        <strain evidence="15">DSM 4</strain>
    </source>
</reference>
<evidence type="ECO:0000313" key="15">
    <source>
        <dbReference type="Proteomes" id="UP000037109"/>
    </source>
</evidence>
<dbReference type="InterPro" id="IPR006169">
    <property type="entry name" value="GTP1_OBG_dom"/>
</dbReference>
<dbReference type="InterPro" id="IPR045086">
    <property type="entry name" value="OBG_GTPase"/>
</dbReference>
<dbReference type="Pfam" id="PF09269">
    <property type="entry name" value="DUF1967"/>
    <property type="match status" value="1"/>
</dbReference>
<evidence type="ECO:0000256" key="5">
    <source>
        <dbReference type="ARBA" id="ARBA00022741"/>
    </source>
</evidence>
<dbReference type="PROSITE" id="PS51881">
    <property type="entry name" value="OCT"/>
    <property type="match status" value="1"/>
</dbReference>
<comment type="cofactor">
    <cofactor evidence="1 9">
        <name>Mg(2+)</name>
        <dbReference type="ChEBI" id="CHEBI:18420"/>
    </cofactor>
</comment>
<evidence type="ECO:0000259" key="11">
    <source>
        <dbReference type="PROSITE" id="PS51710"/>
    </source>
</evidence>
<gene>
    <name evidence="9" type="primary">obg</name>
    <name evidence="14" type="ORF">AF332_08825</name>
</gene>
<dbReference type="PROSITE" id="PS00905">
    <property type="entry name" value="GTP1_OBG"/>
    <property type="match status" value="1"/>
</dbReference>
<dbReference type="OrthoDB" id="9807318at2"/>
<dbReference type="GO" id="GO:0000287">
    <property type="term" value="F:magnesium ion binding"/>
    <property type="evidence" value="ECO:0007669"/>
    <property type="project" value="InterPro"/>
</dbReference>
<dbReference type="InterPro" id="IPR027417">
    <property type="entry name" value="P-loop_NTPase"/>
</dbReference>
<dbReference type="GO" id="GO:0042254">
    <property type="term" value="P:ribosome biogenesis"/>
    <property type="evidence" value="ECO:0007669"/>
    <property type="project" value="UniProtKB-UniRule"/>
</dbReference>
<dbReference type="SUPFAM" id="SSF102741">
    <property type="entry name" value="Obg GTP-binding protein C-terminal domain"/>
    <property type="match status" value="1"/>
</dbReference>
<dbReference type="PROSITE" id="PS51883">
    <property type="entry name" value="OBG"/>
    <property type="match status" value="1"/>
</dbReference>
<dbReference type="CDD" id="cd01898">
    <property type="entry name" value="Obg"/>
    <property type="match status" value="1"/>
</dbReference>
<evidence type="ECO:0000256" key="9">
    <source>
        <dbReference type="HAMAP-Rule" id="MF_01454"/>
    </source>
</evidence>
<feature type="binding site" evidence="9">
    <location>
        <position position="192"/>
    </location>
    <ligand>
        <name>Mg(2+)</name>
        <dbReference type="ChEBI" id="CHEBI:18420"/>
    </ligand>
</feature>
<evidence type="ECO:0000256" key="1">
    <source>
        <dbReference type="ARBA" id="ARBA00001946"/>
    </source>
</evidence>
<name>A0A0M0GAG7_SPOGL</name>
<comment type="subcellular location">
    <subcellularLocation>
        <location evidence="9">Cytoplasm</location>
    </subcellularLocation>
</comment>
<evidence type="ECO:0000256" key="10">
    <source>
        <dbReference type="SAM" id="MobiDB-lite"/>
    </source>
</evidence>
<feature type="binding site" evidence="9">
    <location>
        <begin position="310"/>
        <end position="312"/>
    </location>
    <ligand>
        <name>GTP</name>
        <dbReference type="ChEBI" id="CHEBI:37565"/>
    </ligand>
</feature>
<dbReference type="PIRSF" id="PIRSF002401">
    <property type="entry name" value="GTP_bd_Obg/CgtA"/>
    <property type="match status" value="1"/>
</dbReference>
<evidence type="ECO:0000256" key="6">
    <source>
        <dbReference type="ARBA" id="ARBA00022801"/>
    </source>
</evidence>
<dbReference type="InterPro" id="IPR015349">
    <property type="entry name" value="OCT_dom"/>
</dbReference>
<keyword evidence="6 9" id="KW-0378">Hydrolase</keyword>
<dbReference type="NCBIfam" id="TIGR00231">
    <property type="entry name" value="small_GTP"/>
    <property type="match status" value="1"/>
</dbReference>
<dbReference type="InterPro" id="IPR031167">
    <property type="entry name" value="G_OBG"/>
</dbReference>
<evidence type="ECO:0000256" key="4">
    <source>
        <dbReference type="ARBA" id="ARBA00022723"/>
    </source>
</evidence>
<dbReference type="PANTHER" id="PTHR11702:SF31">
    <property type="entry name" value="MITOCHONDRIAL RIBOSOME-ASSOCIATED GTPASE 2"/>
    <property type="match status" value="1"/>
</dbReference>
<evidence type="ECO:0000256" key="3">
    <source>
        <dbReference type="ARBA" id="ARBA00022490"/>
    </source>
</evidence>
<keyword evidence="4 9" id="KW-0479">Metal-binding</keyword>
<dbReference type="NCBIfam" id="TIGR03595">
    <property type="entry name" value="Obg_CgtA_exten"/>
    <property type="match status" value="1"/>
</dbReference>
<keyword evidence="7 9" id="KW-0460">Magnesium</keyword>
<comment type="similarity">
    <text evidence="2 9">Belongs to the TRAFAC class OBG-HflX-like GTPase superfamily. OBG GTPase family.</text>
</comment>
<feature type="binding site" evidence="9">
    <location>
        <position position="172"/>
    </location>
    <ligand>
        <name>Mg(2+)</name>
        <dbReference type="ChEBI" id="CHEBI:18420"/>
    </ligand>
</feature>
<dbReference type="NCBIfam" id="NF008955">
    <property type="entry name" value="PRK12297.1"/>
    <property type="match status" value="1"/>
</dbReference>
<dbReference type="SUPFAM" id="SSF52540">
    <property type="entry name" value="P-loop containing nucleoside triphosphate hydrolases"/>
    <property type="match status" value="1"/>
</dbReference>
<keyword evidence="5 9" id="KW-0547">Nucleotide-binding</keyword>
<dbReference type="InterPro" id="IPR006073">
    <property type="entry name" value="GTP-bd"/>
</dbReference>
<dbReference type="SUPFAM" id="SSF82051">
    <property type="entry name" value="Obg GTP-binding protein N-terminal domain"/>
    <property type="match status" value="1"/>
</dbReference>
<keyword evidence="3 9" id="KW-0963">Cytoplasm</keyword>
<keyword evidence="8 9" id="KW-0342">GTP-binding</keyword>
<evidence type="ECO:0000256" key="2">
    <source>
        <dbReference type="ARBA" id="ARBA00007699"/>
    </source>
</evidence>
<dbReference type="NCBIfam" id="NF008954">
    <property type="entry name" value="PRK12296.1"/>
    <property type="match status" value="1"/>
</dbReference>
<evidence type="ECO:0000256" key="8">
    <source>
        <dbReference type="ARBA" id="ARBA00023134"/>
    </source>
</evidence>
<keyword evidence="15" id="KW-1185">Reference proteome</keyword>
<dbReference type="STRING" id="1459.AF332_08825"/>
<dbReference type="Gene3D" id="3.30.300.350">
    <property type="entry name" value="GTP-binding protein OBG, C-terminal domain"/>
    <property type="match status" value="1"/>
</dbReference>
<dbReference type="GO" id="GO:0003924">
    <property type="term" value="F:GTPase activity"/>
    <property type="evidence" value="ECO:0007669"/>
    <property type="project" value="UniProtKB-UniRule"/>
</dbReference>
<dbReference type="InterPro" id="IPR005225">
    <property type="entry name" value="Small_GTP-bd"/>
</dbReference>
<dbReference type="EC" id="3.6.5.-" evidence="9"/>
<proteinExistence type="inferred from homology"/>
<dbReference type="PROSITE" id="PS51710">
    <property type="entry name" value="G_OBG"/>
    <property type="match status" value="1"/>
</dbReference>
<dbReference type="Gene3D" id="2.70.210.12">
    <property type="entry name" value="GTP1/OBG domain"/>
    <property type="match status" value="1"/>
</dbReference>
<dbReference type="GO" id="GO:0005737">
    <property type="term" value="C:cytoplasm"/>
    <property type="evidence" value="ECO:0007669"/>
    <property type="project" value="UniProtKB-SubCell"/>
</dbReference>
<dbReference type="FunFam" id="2.70.210.12:FF:000001">
    <property type="entry name" value="GTPase Obg"/>
    <property type="match status" value="1"/>
</dbReference>
<comment type="subunit">
    <text evidence="9">Monomer.</text>
</comment>
<dbReference type="EMBL" id="LGUF01000007">
    <property type="protein sequence ID" value="KON86900.1"/>
    <property type="molecule type" value="Genomic_DNA"/>
</dbReference>
<feature type="domain" description="Obg" evidence="13">
    <location>
        <begin position="1"/>
        <end position="158"/>
    </location>
</feature>
<dbReference type="InterPro" id="IPR014100">
    <property type="entry name" value="GTP-bd_Obg/CgtA"/>
</dbReference>
<evidence type="ECO:0000313" key="14">
    <source>
        <dbReference type="EMBL" id="KON86900.1"/>
    </source>
</evidence>
<dbReference type="NCBIfam" id="TIGR02729">
    <property type="entry name" value="Obg_CgtA"/>
    <property type="match status" value="1"/>
</dbReference>
<evidence type="ECO:0000259" key="12">
    <source>
        <dbReference type="PROSITE" id="PS51881"/>
    </source>
</evidence>
<dbReference type="RefSeq" id="WP_053434258.1">
    <property type="nucleotide sequence ID" value="NZ_LGUF01000007.1"/>
</dbReference>
<dbReference type="PANTHER" id="PTHR11702">
    <property type="entry name" value="DEVELOPMENTALLY REGULATED GTP-BINDING PROTEIN-RELATED"/>
    <property type="match status" value="1"/>
</dbReference>
<dbReference type="InterPro" id="IPR036346">
    <property type="entry name" value="GTP-bd_prot_GTP1/OBG_C_sf"/>
</dbReference>
<feature type="domain" description="OCT" evidence="12">
    <location>
        <begin position="351"/>
        <end position="429"/>
    </location>
</feature>
<dbReference type="AlphaFoldDB" id="A0A0M0GAG7"/>